<feature type="compositionally biased region" description="Basic and acidic residues" evidence="1">
    <location>
        <begin position="50"/>
        <end position="62"/>
    </location>
</feature>
<name>A0A0X3PLU5_SCHSO</name>
<sequence>MESQRHSPEHQTEDIQGCRLDDTPLWSGDLNHLVEPNQESESLLSQLPRQKTEAEMARHDPRYGSPGADWNRHRPHDTEASGAAMKQAPAENRRRVTTRTNFLQRCRYECSPTGRSKTALQGHYEEISEATANQPADLRGPRPG</sequence>
<gene>
    <name evidence="2" type="ORF">TR113503</name>
</gene>
<accession>A0A0X3PLU5</accession>
<protein>
    <submittedName>
        <fullName evidence="2">Uncharacterized protein</fullName>
    </submittedName>
</protein>
<evidence type="ECO:0000256" key="1">
    <source>
        <dbReference type="SAM" id="MobiDB-lite"/>
    </source>
</evidence>
<feature type="region of interest" description="Disordered" evidence="1">
    <location>
        <begin position="1"/>
        <end position="98"/>
    </location>
</feature>
<dbReference type="EMBL" id="GEEE01013933">
    <property type="protein sequence ID" value="JAP49292.1"/>
    <property type="molecule type" value="Transcribed_RNA"/>
</dbReference>
<proteinExistence type="predicted"/>
<feature type="compositionally biased region" description="Basic and acidic residues" evidence="1">
    <location>
        <begin position="70"/>
        <end position="79"/>
    </location>
</feature>
<evidence type="ECO:0000313" key="2">
    <source>
        <dbReference type="EMBL" id="JAP49292.1"/>
    </source>
</evidence>
<feature type="compositionally biased region" description="Polar residues" evidence="1">
    <location>
        <begin position="37"/>
        <end position="49"/>
    </location>
</feature>
<dbReference type="AlphaFoldDB" id="A0A0X3PLU5"/>
<feature type="compositionally biased region" description="Basic and acidic residues" evidence="1">
    <location>
        <begin position="1"/>
        <end position="13"/>
    </location>
</feature>
<organism evidence="2">
    <name type="scientific">Schistocephalus solidus</name>
    <name type="common">Tapeworm</name>
    <dbReference type="NCBI Taxonomy" id="70667"/>
    <lineage>
        <taxon>Eukaryota</taxon>
        <taxon>Metazoa</taxon>
        <taxon>Spiralia</taxon>
        <taxon>Lophotrochozoa</taxon>
        <taxon>Platyhelminthes</taxon>
        <taxon>Cestoda</taxon>
        <taxon>Eucestoda</taxon>
        <taxon>Diphyllobothriidea</taxon>
        <taxon>Diphyllobothriidae</taxon>
        <taxon>Schistocephalus</taxon>
    </lineage>
</organism>
<reference evidence="2" key="1">
    <citation type="submission" date="2016-01" db="EMBL/GenBank/DDBJ databases">
        <title>Reference transcriptome for the parasite Schistocephalus solidus: insights into the molecular evolution of parasitism.</title>
        <authorList>
            <person name="Hebert F.O."/>
            <person name="Grambauer S."/>
            <person name="Barber I."/>
            <person name="Landry C.R."/>
            <person name="Aubin-Horth N."/>
        </authorList>
    </citation>
    <scope>NUCLEOTIDE SEQUENCE</scope>
</reference>